<proteinExistence type="predicted"/>
<comment type="caution">
    <text evidence="1">The sequence shown here is derived from an EMBL/GenBank/DDBJ whole genome shotgun (WGS) entry which is preliminary data.</text>
</comment>
<dbReference type="EMBL" id="BKCJ010009666">
    <property type="protein sequence ID" value="GEU88063.1"/>
    <property type="molecule type" value="Genomic_DNA"/>
</dbReference>
<gene>
    <name evidence="1" type="ORF">Tci_060041</name>
</gene>
<name>A0A6L2NPE9_TANCI</name>
<evidence type="ECO:0000313" key="1">
    <source>
        <dbReference type="EMBL" id="GEU88063.1"/>
    </source>
</evidence>
<sequence>MLYNEFERFTFEPGESIHSYYSRFTKLINDMRMIPITMSPMQIDTKFVNHLQPEWSRGGYRAVALGFYQRNNANPSYQERRQSMEETLSKFMSESAKKHEKNSNMIKEIQASTDTAIRNQGSSIKTLEIQIGKMRKDKSEYKGNHVVEALTNIPIFLGTFSVLIDFAVLKDMDAYRDEGMGDVTFGKLFLREVWINARRFEGMITIYKSSGLVRNPAASTSAKPPTKNDWDFLFQQMFDEYFKSPSAVSTPISAETLLPSDIARASSSTTIDQ</sequence>
<accession>A0A6L2NPE9</accession>
<dbReference type="AlphaFoldDB" id="A0A6L2NPE9"/>
<organism evidence="1">
    <name type="scientific">Tanacetum cinerariifolium</name>
    <name type="common">Dalmatian daisy</name>
    <name type="synonym">Chrysanthemum cinerariifolium</name>
    <dbReference type="NCBI Taxonomy" id="118510"/>
    <lineage>
        <taxon>Eukaryota</taxon>
        <taxon>Viridiplantae</taxon>
        <taxon>Streptophyta</taxon>
        <taxon>Embryophyta</taxon>
        <taxon>Tracheophyta</taxon>
        <taxon>Spermatophyta</taxon>
        <taxon>Magnoliopsida</taxon>
        <taxon>eudicotyledons</taxon>
        <taxon>Gunneridae</taxon>
        <taxon>Pentapetalae</taxon>
        <taxon>asterids</taxon>
        <taxon>campanulids</taxon>
        <taxon>Asterales</taxon>
        <taxon>Asteraceae</taxon>
        <taxon>Asteroideae</taxon>
        <taxon>Anthemideae</taxon>
        <taxon>Anthemidinae</taxon>
        <taxon>Tanacetum</taxon>
    </lineage>
</organism>
<protein>
    <submittedName>
        <fullName evidence="1">Integrase, catalytic region, zinc finger, CCHC-type, peptidase aspartic, catalytic</fullName>
    </submittedName>
</protein>
<reference evidence="1" key="1">
    <citation type="journal article" date="2019" name="Sci. Rep.">
        <title>Draft genome of Tanacetum cinerariifolium, the natural source of mosquito coil.</title>
        <authorList>
            <person name="Yamashiro T."/>
            <person name="Shiraishi A."/>
            <person name="Satake H."/>
            <person name="Nakayama K."/>
        </authorList>
    </citation>
    <scope>NUCLEOTIDE SEQUENCE</scope>
</reference>